<evidence type="ECO:0000313" key="2">
    <source>
        <dbReference type="EMBL" id="TRO66967.1"/>
    </source>
</evidence>
<protein>
    <submittedName>
        <fullName evidence="2">Uncharacterized protein</fullName>
    </submittedName>
</protein>
<comment type="caution">
    <text evidence="2">The sequence shown here is derived from an EMBL/GenBank/DDBJ whole genome shotgun (WGS) entry which is preliminary data.</text>
</comment>
<dbReference type="OrthoDB" id="1453752at2"/>
<dbReference type="Proteomes" id="UP000315131">
    <property type="component" value="Unassembled WGS sequence"/>
</dbReference>
<feature type="transmembrane region" description="Helical" evidence="1">
    <location>
        <begin position="50"/>
        <end position="82"/>
    </location>
</feature>
<proteinExistence type="predicted"/>
<keyword evidence="1" id="KW-0472">Membrane</keyword>
<reference evidence="2 3" key="1">
    <citation type="submission" date="2019-06" db="EMBL/GenBank/DDBJ databases">
        <title>Gramella sabulilitoris sp. nov., isolated from a marine sand.</title>
        <authorList>
            <person name="Yoon J.-H."/>
        </authorList>
    </citation>
    <scope>NUCLEOTIDE SEQUENCE [LARGE SCALE GENOMIC DNA]</scope>
    <source>
        <strain evidence="2 3">HSMS-1</strain>
    </source>
</reference>
<evidence type="ECO:0000256" key="1">
    <source>
        <dbReference type="SAM" id="Phobius"/>
    </source>
</evidence>
<name>A0A550I7M6_9FLAO</name>
<keyword evidence="1" id="KW-1133">Transmembrane helix</keyword>
<dbReference type="AlphaFoldDB" id="A0A550I7M6"/>
<accession>A0A550I7M6</accession>
<dbReference type="EMBL" id="VHSF01000001">
    <property type="protein sequence ID" value="TRO66967.1"/>
    <property type="molecule type" value="Genomic_DNA"/>
</dbReference>
<evidence type="ECO:0000313" key="3">
    <source>
        <dbReference type="Proteomes" id="UP000315131"/>
    </source>
</evidence>
<sequence length="191" mass="22253">MPMPDNGFKWRPNDNSATTNLRYTLEAEKWVSAVASAQRKSSPRSMSGDLAFIGLLLELVFSVTLLILLGLLQLITAVIRLLEISLNKKRDPKGQKEEGLKLDRVEKKPDFVWDMREKRYPSGWQLIFWTSWGELRSFWKFIYLWIAIFLIEVAALFILAEIWPEHLRFYRDTVIFAAVLSLFFAFTGMDD</sequence>
<organism evidence="2 3">
    <name type="scientific">Christiangramia sabulilitoris</name>
    <dbReference type="NCBI Taxonomy" id="2583991"/>
    <lineage>
        <taxon>Bacteria</taxon>
        <taxon>Pseudomonadati</taxon>
        <taxon>Bacteroidota</taxon>
        <taxon>Flavobacteriia</taxon>
        <taxon>Flavobacteriales</taxon>
        <taxon>Flavobacteriaceae</taxon>
        <taxon>Christiangramia</taxon>
    </lineage>
</organism>
<feature type="transmembrane region" description="Helical" evidence="1">
    <location>
        <begin position="169"/>
        <end position="189"/>
    </location>
</feature>
<gene>
    <name evidence="2" type="ORF">FGM01_03495</name>
</gene>
<feature type="transmembrane region" description="Helical" evidence="1">
    <location>
        <begin position="141"/>
        <end position="163"/>
    </location>
</feature>
<dbReference type="RefSeq" id="WP_143409746.1">
    <property type="nucleotide sequence ID" value="NZ_VHSF01000001.1"/>
</dbReference>
<keyword evidence="1" id="KW-0812">Transmembrane</keyword>
<keyword evidence="3" id="KW-1185">Reference proteome</keyword>